<feature type="compositionally biased region" description="Low complexity" evidence="1">
    <location>
        <begin position="51"/>
        <end position="66"/>
    </location>
</feature>
<keyword evidence="4" id="KW-1185">Reference proteome</keyword>
<proteinExistence type="predicted"/>
<protein>
    <submittedName>
        <fullName evidence="3">Uncharacterized protein</fullName>
    </submittedName>
</protein>
<accession>A0A9P7YJI2</accession>
<feature type="signal peptide" evidence="2">
    <location>
        <begin position="1"/>
        <end position="21"/>
    </location>
</feature>
<organism evidence="3 4">
    <name type="scientific">Amylocarpus encephaloides</name>
    <dbReference type="NCBI Taxonomy" id="45428"/>
    <lineage>
        <taxon>Eukaryota</taxon>
        <taxon>Fungi</taxon>
        <taxon>Dikarya</taxon>
        <taxon>Ascomycota</taxon>
        <taxon>Pezizomycotina</taxon>
        <taxon>Leotiomycetes</taxon>
        <taxon>Helotiales</taxon>
        <taxon>Helotiales incertae sedis</taxon>
        <taxon>Amylocarpus</taxon>
    </lineage>
</organism>
<name>A0A9P7YJI2_9HELO</name>
<evidence type="ECO:0000256" key="1">
    <source>
        <dbReference type="SAM" id="MobiDB-lite"/>
    </source>
</evidence>
<evidence type="ECO:0000313" key="4">
    <source>
        <dbReference type="Proteomes" id="UP000824998"/>
    </source>
</evidence>
<keyword evidence="2" id="KW-0732">Signal</keyword>
<gene>
    <name evidence="3" type="ORF">BJ875DRAFT_290569</name>
</gene>
<dbReference type="EMBL" id="MU251449">
    <property type="protein sequence ID" value="KAG9234864.1"/>
    <property type="molecule type" value="Genomic_DNA"/>
</dbReference>
<dbReference type="Proteomes" id="UP000824998">
    <property type="component" value="Unassembled WGS sequence"/>
</dbReference>
<comment type="caution">
    <text evidence="3">The sequence shown here is derived from an EMBL/GenBank/DDBJ whole genome shotgun (WGS) entry which is preliminary data.</text>
</comment>
<reference evidence="3" key="1">
    <citation type="journal article" date="2021" name="IMA Fungus">
        <title>Genomic characterization of three marine fungi, including Emericellopsis atlantica sp. nov. with signatures of a generalist lifestyle and marine biomass degradation.</title>
        <authorList>
            <person name="Hagestad O.C."/>
            <person name="Hou L."/>
            <person name="Andersen J.H."/>
            <person name="Hansen E.H."/>
            <person name="Altermark B."/>
            <person name="Li C."/>
            <person name="Kuhnert E."/>
            <person name="Cox R.J."/>
            <person name="Crous P.W."/>
            <person name="Spatafora J.W."/>
            <person name="Lail K."/>
            <person name="Amirebrahimi M."/>
            <person name="Lipzen A."/>
            <person name="Pangilinan J."/>
            <person name="Andreopoulos W."/>
            <person name="Hayes R.D."/>
            <person name="Ng V."/>
            <person name="Grigoriev I.V."/>
            <person name="Jackson S.A."/>
            <person name="Sutton T.D.S."/>
            <person name="Dobson A.D.W."/>
            <person name="Rama T."/>
        </authorList>
    </citation>
    <scope>NUCLEOTIDE SEQUENCE</scope>
    <source>
        <strain evidence="3">TRa018bII</strain>
    </source>
</reference>
<dbReference type="AlphaFoldDB" id="A0A9P7YJI2"/>
<evidence type="ECO:0000313" key="3">
    <source>
        <dbReference type="EMBL" id="KAG9234864.1"/>
    </source>
</evidence>
<evidence type="ECO:0000256" key="2">
    <source>
        <dbReference type="SAM" id="SignalP"/>
    </source>
</evidence>
<sequence>MFLLLLLLPLLLLLLFRTTPSAPFSTGPTPNPHPQDLATRPLQMRRRWRPRLAGSRGRSLSRGGPSRKTEGSFDGGEPAIVRGVEAGGETYGEAFGKRQPGRTPSYDLCHGTRKGTTLYSQGAEVEESFETFRETNYRLLALVLVDDFSCGGGAIWSDKASRRTHIPHCCILCKMRE</sequence>
<feature type="chain" id="PRO_5040336792" evidence="2">
    <location>
        <begin position="22"/>
        <end position="177"/>
    </location>
</feature>
<feature type="region of interest" description="Disordered" evidence="1">
    <location>
        <begin position="23"/>
        <end position="78"/>
    </location>
</feature>